<dbReference type="AlphaFoldDB" id="A0A843V1Z6"/>
<keyword evidence="1" id="KW-0472">Membrane</keyword>
<dbReference type="Proteomes" id="UP000652761">
    <property type="component" value="Unassembled WGS sequence"/>
</dbReference>
<keyword evidence="1" id="KW-0812">Transmembrane</keyword>
<keyword evidence="1" id="KW-1133">Transmembrane helix</keyword>
<dbReference type="EMBL" id="NMUH01001209">
    <property type="protein sequence ID" value="MQL90101.1"/>
    <property type="molecule type" value="Genomic_DNA"/>
</dbReference>
<comment type="caution">
    <text evidence="2">The sequence shown here is derived from an EMBL/GenBank/DDBJ whole genome shotgun (WGS) entry which is preliminary data.</text>
</comment>
<feature type="transmembrane region" description="Helical" evidence="1">
    <location>
        <begin position="105"/>
        <end position="124"/>
    </location>
</feature>
<name>A0A843V1Z6_COLES</name>
<gene>
    <name evidence="2" type="ORF">Taro_022687</name>
</gene>
<feature type="non-terminal residue" evidence="2">
    <location>
        <position position="1"/>
    </location>
</feature>
<proteinExistence type="predicted"/>
<protein>
    <submittedName>
        <fullName evidence="2">Uncharacterized protein</fullName>
    </submittedName>
</protein>
<reference evidence="2" key="1">
    <citation type="submission" date="2017-07" db="EMBL/GenBank/DDBJ databases">
        <title>Taro Niue Genome Assembly and Annotation.</title>
        <authorList>
            <person name="Atibalentja N."/>
            <person name="Keating K."/>
            <person name="Fields C.J."/>
        </authorList>
    </citation>
    <scope>NUCLEOTIDE SEQUENCE</scope>
    <source>
        <strain evidence="2">Niue_2</strain>
        <tissue evidence="2">Leaf</tissue>
    </source>
</reference>
<evidence type="ECO:0000313" key="2">
    <source>
        <dbReference type="EMBL" id="MQL90101.1"/>
    </source>
</evidence>
<sequence length="125" mass="13244">MGGCSLRIWLQKDAYIVLGKGGGRGGRKHPIGAGFGNPKSEVFVGCRQAVCICRQMHSGVENLSSVLGCLCVSVDRVEVCVVWFFGLCILLKVFLKITLYGGLGGSAPLLRLGAVVCTIVAFLVK</sequence>
<keyword evidence="3" id="KW-1185">Reference proteome</keyword>
<evidence type="ECO:0000256" key="1">
    <source>
        <dbReference type="SAM" id="Phobius"/>
    </source>
</evidence>
<feature type="transmembrane region" description="Helical" evidence="1">
    <location>
        <begin position="80"/>
        <end position="99"/>
    </location>
</feature>
<accession>A0A843V1Z6</accession>
<organism evidence="2 3">
    <name type="scientific">Colocasia esculenta</name>
    <name type="common">Wild taro</name>
    <name type="synonym">Arum esculentum</name>
    <dbReference type="NCBI Taxonomy" id="4460"/>
    <lineage>
        <taxon>Eukaryota</taxon>
        <taxon>Viridiplantae</taxon>
        <taxon>Streptophyta</taxon>
        <taxon>Embryophyta</taxon>
        <taxon>Tracheophyta</taxon>
        <taxon>Spermatophyta</taxon>
        <taxon>Magnoliopsida</taxon>
        <taxon>Liliopsida</taxon>
        <taxon>Araceae</taxon>
        <taxon>Aroideae</taxon>
        <taxon>Colocasieae</taxon>
        <taxon>Colocasia</taxon>
    </lineage>
</organism>
<evidence type="ECO:0000313" key="3">
    <source>
        <dbReference type="Proteomes" id="UP000652761"/>
    </source>
</evidence>